<sequence length="671" mass="77977">MHTFQLAQKKQETKHRMRSFIITFLLLVIMSQVKAQITSRFSNMGSGGSSSRTTKDSSSKNQAPDTLTITYRRLGEPTDYKMDSSIADFNGPFLRVPANYIYLGNNGSPARPVAFTPRMTAGFDAGFHSFDPYGFNHDNARIYYTNRPYSELNYMIGSQQEQQLGVLHTQNRTDRFNFGFEYQKIYAPGYFRSQTTNHNIYRLTGRYNSRDKRYNATLSYFYNKYANGENGGIRNDDDLDNPRYSQRKTIDVNLGNDASTTSSLFNSTIPVKSSIDQAGFLFMQSYDWGKGDTIHVNDTTDVYKFDPVFRVQYTFKLNKDQVAYLDPTPDTFFYTTHYGWAYSGDTIRAQHNFRTISNDLSLVQFPIRGNQAHFITAGARIENTTGTFLDSDIKFSNLALHGEYRNKTKNQKWDFQALGELYMAGENQGDYSVSGMLSRYLNPTLGNVKLAFSNVNREPSYVYKYFSSNYDSWYNSNLAKENISKLQFIADNPKLKYNLTVNYYIIGNYTYMSSYYKSAQADAIFNMLEIMFSKKFTWRHWNWYADFTFQQVHGTAPVNIPTLWTRHRIAYENRLFNNLNLMVGVEAKYMTAYDADDYSPIIGQFVYQTTQKVQYYAPDLAAFLHFRIKSFNAFIRTENLNTFFATNNFAGPHYPYNNFQFRLGLRWWFVN</sequence>
<feature type="region of interest" description="Disordered" evidence="1">
    <location>
        <begin position="41"/>
        <end position="66"/>
    </location>
</feature>
<dbReference type="Pfam" id="PF14121">
    <property type="entry name" value="Porin_10"/>
    <property type="match status" value="1"/>
</dbReference>
<proteinExistence type="predicted"/>
<comment type="caution">
    <text evidence="2">The sequence shown here is derived from an EMBL/GenBank/DDBJ whole genome shotgun (WGS) entry which is preliminary data.</text>
</comment>
<keyword evidence="3" id="KW-1185">Reference proteome</keyword>
<gene>
    <name evidence="2" type="ORF">DXN04_24690</name>
</gene>
<accession>A0A3E1NVP4</accession>
<dbReference type="Proteomes" id="UP000261174">
    <property type="component" value="Unassembled WGS sequence"/>
</dbReference>
<dbReference type="AlphaFoldDB" id="A0A3E1NVP4"/>
<dbReference type="InterPro" id="IPR025631">
    <property type="entry name" value="Porin_10"/>
</dbReference>
<reference evidence="2 3" key="1">
    <citation type="submission" date="2018-08" db="EMBL/GenBank/DDBJ databases">
        <title>Chitinophaga sp. K20C18050901, a novel bacterium isolated from forest soil.</title>
        <authorList>
            <person name="Wang C."/>
        </authorList>
    </citation>
    <scope>NUCLEOTIDE SEQUENCE [LARGE SCALE GENOMIC DNA]</scope>
    <source>
        <strain evidence="2 3">K20C18050901</strain>
    </source>
</reference>
<feature type="compositionally biased region" description="Low complexity" evidence="1">
    <location>
        <begin position="41"/>
        <end position="52"/>
    </location>
</feature>
<protein>
    <recommendedName>
        <fullName evidence="4">Porin</fullName>
    </recommendedName>
</protein>
<name>A0A3E1NVP4_9BACT</name>
<evidence type="ECO:0000256" key="1">
    <source>
        <dbReference type="SAM" id="MobiDB-lite"/>
    </source>
</evidence>
<evidence type="ECO:0000313" key="3">
    <source>
        <dbReference type="Proteomes" id="UP000261174"/>
    </source>
</evidence>
<organism evidence="2 3">
    <name type="scientific">Chitinophaga silvisoli</name>
    <dbReference type="NCBI Taxonomy" id="2291814"/>
    <lineage>
        <taxon>Bacteria</taxon>
        <taxon>Pseudomonadati</taxon>
        <taxon>Bacteroidota</taxon>
        <taxon>Chitinophagia</taxon>
        <taxon>Chitinophagales</taxon>
        <taxon>Chitinophagaceae</taxon>
        <taxon>Chitinophaga</taxon>
    </lineage>
</organism>
<evidence type="ECO:0008006" key="4">
    <source>
        <dbReference type="Google" id="ProtNLM"/>
    </source>
</evidence>
<evidence type="ECO:0000313" key="2">
    <source>
        <dbReference type="EMBL" id="RFM31989.1"/>
    </source>
</evidence>
<dbReference type="EMBL" id="QTJV01000010">
    <property type="protein sequence ID" value="RFM31989.1"/>
    <property type="molecule type" value="Genomic_DNA"/>
</dbReference>